<name>A0A6H5HEM7_9HEMI</name>
<reference evidence="2 3" key="1">
    <citation type="submission" date="2020-02" db="EMBL/GenBank/DDBJ databases">
        <authorList>
            <person name="Ferguson B K."/>
        </authorList>
    </citation>
    <scope>NUCLEOTIDE SEQUENCE [LARGE SCALE GENOMIC DNA]</scope>
</reference>
<evidence type="ECO:0000256" key="1">
    <source>
        <dbReference type="SAM" id="MobiDB-lite"/>
    </source>
</evidence>
<evidence type="ECO:0000313" key="2">
    <source>
        <dbReference type="EMBL" id="CAB0015459.1"/>
    </source>
</evidence>
<organism evidence="2 3">
    <name type="scientific">Nesidiocoris tenuis</name>
    <dbReference type="NCBI Taxonomy" id="355587"/>
    <lineage>
        <taxon>Eukaryota</taxon>
        <taxon>Metazoa</taxon>
        <taxon>Ecdysozoa</taxon>
        <taxon>Arthropoda</taxon>
        <taxon>Hexapoda</taxon>
        <taxon>Insecta</taxon>
        <taxon>Pterygota</taxon>
        <taxon>Neoptera</taxon>
        <taxon>Paraneoptera</taxon>
        <taxon>Hemiptera</taxon>
        <taxon>Heteroptera</taxon>
        <taxon>Panheteroptera</taxon>
        <taxon>Cimicomorpha</taxon>
        <taxon>Miridae</taxon>
        <taxon>Dicyphina</taxon>
        <taxon>Nesidiocoris</taxon>
    </lineage>
</organism>
<evidence type="ECO:0000313" key="3">
    <source>
        <dbReference type="Proteomes" id="UP000479000"/>
    </source>
</evidence>
<accession>A0A6H5HEM7</accession>
<feature type="compositionally biased region" description="Basic and acidic residues" evidence="1">
    <location>
        <begin position="44"/>
        <end position="54"/>
    </location>
</feature>
<keyword evidence="3" id="KW-1185">Reference proteome</keyword>
<sequence length="71" mass="8086">MFSRKLHDFPRSPCVPRSIHCPSRRWLSPKNRSCPGRALPPSRRGSEPFWDCRSRNPSNPGTVGTELSHTT</sequence>
<dbReference type="AlphaFoldDB" id="A0A6H5HEM7"/>
<feature type="region of interest" description="Disordered" evidence="1">
    <location>
        <begin position="30"/>
        <end position="71"/>
    </location>
</feature>
<dbReference type="EMBL" id="CADCXU010029126">
    <property type="protein sequence ID" value="CAB0015459.1"/>
    <property type="molecule type" value="Genomic_DNA"/>
</dbReference>
<feature type="compositionally biased region" description="Polar residues" evidence="1">
    <location>
        <begin position="55"/>
        <end position="71"/>
    </location>
</feature>
<dbReference type="Proteomes" id="UP000479000">
    <property type="component" value="Unassembled WGS sequence"/>
</dbReference>
<protein>
    <submittedName>
        <fullName evidence="2">Uncharacterized protein</fullName>
    </submittedName>
</protein>
<proteinExistence type="predicted"/>
<gene>
    <name evidence="2" type="ORF">NTEN_LOCUS19799</name>
</gene>